<feature type="region of interest" description="Disordered" evidence="5">
    <location>
        <begin position="575"/>
        <end position="612"/>
    </location>
</feature>
<evidence type="ECO:0000256" key="2">
    <source>
        <dbReference type="ARBA" id="ARBA00022737"/>
    </source>
</evidence>
<dbReference type="GO" id="GO:0008270">
    <property type="term" value="F:zinc ion binding"/>
    <property type="evidence" value="ECO:0007669"/>
    <property type="project" value="UniProtKB-KW"/>
</dbReference>
<proteinExistence type="predicted"/>
<dbReference type="InParanoid" id="A0A200RDE6"/>
<dbReference type="SUPFAM" id="SSF64268">
    <property type="entry name" value="PX domain"/>
    <property type="match status" value="1"/>
</dbReference>
<keyword evidence="1" id="KW-0479">Metal-binding</keyword>
<dbReference type="GO" id="GO:0035091">
    <property type="term" value="F:phosphatidylinositol binding"/>
    <property type="evidence" value="ECO:0007669"/>
    <property type="project" value="InterPro"/>
</dbReference>
<evidence type="ECO:0000259" key="6">
    <source>
        <dbReference type="PROSITE" id="PS50195"/>
    </source>
</evidence>
<dbReference type="PROSITE" id="PS50195">
    <property type="entry name" value="PX"/>
    <property type="match status" value="1"/>
</dbReference>
<dbReference type="OrthoDB" id="1918044at2759"/>
<feature type="compositionally biased region" description="Low complexity" evidence="5">
    <location>
        <begin position="599"/>
        <end position="611"/>
    </location>
</feature>
<evidence type="ECO:0000256" key="1">
    <source>
        <dbReference type="ARBA" id="ARBA00022723"/>
    </source>
</evidence>
<dbReference type="Gene3D" id="3.30.1520.10">
    <property type="entry name" value="Phox-like domain"/>
    <property type="match status" value="1"/>
</dbReference>
<name>A0A200RDE6_MACCD</name>
<dbReference type="OMA" id="KHFDDGM"/>
<dbReference type="InterPro" id="IPR001683">
    <property type="entry name" value="PX_dom"/>
</dbReference>
<gene>
    <name evidence="7" type="ORF">BVC80_887g28</name>
</gene>
<dbReference type="EMBL" id="MVGT01000057">
    <property type="protein sequence ID" value="OVA20745.1"/>
    <property type="molecule type" value="Genomic_DNA"/>
</dbReference>
<dbReference type="SMART" id="SM01175">
    <property type="entry name" value="DUF4206"/>
    <property type="match status" value="1"/>
</dbReference>
<dbReference type="GO" id="GO:0016020">
    <property type="term" value="C:membrane"/>
    <property type="evidence" value="ECO:0007669"/>
    <property type="project" value="UniProtKB-ARBA"/>
</dbReference>
<sequence>MINGEGTGENFSTVASPDRLDELPLWEEDQMLEAGNDSPASSEYSSYGESEFEKYCSANSFMGTASMCSSLGTCNDFLDSDLGSLKSLRFDDDRVLENFGSGVRLGRNSADKSISDDRIEFRKQNFDVANGVSIEEERAQLRIKTLSKFSQSDENLINLKVKNVKDSRQSSDMNTSSSKDFYAEDNGEGLMSLTGYSGSDMFQTFANDCSSVEVLGAEDKKDNMLNFGDLSHSSPGSTNSPLKMAVREENCNEQDLGCFNRLTSVSNDLFDGRETGRVLDGEEGTSSKYEHSDDEGSMFGYGTDDEQRVDLYERRNLQFRQVAKKETGNPLLINSAVAFGSDDWNDFEQETEEDGLASALWIKPQEQRQRHLGTERKLLNPGDPFFVGSELKENLRDIPAASCQVHDTDESLEDLEKCYVTNILAKRDPLILSDPSNINLNILDAAAEKELRYLSNEGVTGLDESELSETHSLGKSALQLDLLSDITVTQLSSSYTEGPRGKERSFEDHKPNAVPPLLEDNHGIGLKRTEKDSPMSLELGNDHLEPIKVENPGSNESYDDLVLEMEEILLDSSESHGARFPQGQGNRLSLSQLPQPFRDGSSTASTSGTDDVYPVIQPPLKIDGVEVVGAKQKKGDVSLGERLVGVKEYTVYKIRVWSGMDQWEVERRYRDFYTLYRQLKRLFADLGWTLPSPWSRVEQESRKIFGNASPGVVSERSALIQECLRSILHSGSLYSTPTSLIWFLSPQKVVSSSSMLNALEPPSTSEFSEGTFTEDFSSLGKTISLLVRLQPPNSVKQLLEAQHYTCAGCHKHFNSGKTLMKEFVQTLGWGKPRLCEYTSQLFCASCHTNDTAVLPARVLHLWDFTEYPISQLAKSYLESIYDQPMLCVSAVNPFLFSKVPTLLHVMGVRKKIGAMLPYLRCPFRRTVNRGMGSRRYLLESNDFFALRDLVDLSKGAFAVLPVMLETVSRKILEHITQQCLVCCDVGVPCGARQACEDTSSLIFPFQESEVDRCSSCESVFHKPCFKKLDGCLCGASSIGSKVARPTDQLKCKTSTELDGSLDVSTRRPDSRTQVGFLSSLFSRARPDTMWGSKKSNPVILMGSLPSTSL</sequence>
<keyword evidence="3" id="KW-0863">Zinc-finger</keyword>
<dbReference type="STRING" id="56857.A0A200RDE6"/>
<keyword evidence="4" id="KW-0862">Zinc</keyword>
<dbReference type="InterPro" id="IPR025258">
    <property type="entry name" value="RH_dom"/>
</dbReference>
<organism evidence="7 8">
    <name type="scientific">Macleaya cordata</name>
    <name type="common">Five-seeded plume-poppy</name>
    <name type="synonym">Bocconia cordata</name>
    <dbReference type="NCBI Taxonomy" id="56857"/>
    <lineage>
        <taxon>Eukaryota</taxon>
        <taxon>Viridiplantae</taxon>
        <taxon>Streptophyta</taxon>
        <taxon>Embryophyta</taxon>
        <taxon>Tracheophyta</taxon>
        <taxon>Spermatophyta</taxon>
        <taxon>Magnoliopsida</taxon>
        <taxon>Ranunculales</taxon>
        <taxon>Papaveraceae</taxon>
        <taxon>Papaveroideae</taxon>
        <taxon>Macleaya</taxon>
    </lineage>
</organism>
<dbReference type="PANTHER" id="PTHR12326">
    <property type="entry name" value="PLECKSTRIN HOMOLOGY DOMAIN CONTAINING PROTEIN"/>
    <property type="match status" value="1"/>
</dbReference>
<evidence type="ECO:0000313" key="8">
    <source>
        <dbReference type="Proteomes" id="UP000195402"/>
    </source>
</evidence>
<dbReference type="AlphaFoldDB" id="A0A200RDE6"/>
<dbReference type="InterPro" id="IPR051366">
    <property type="entry name" value="DEF8"/>
</dbReference>
<protein>
    <submittedName>
        <fullName evidence="7">Phox homologous domain</fullName>
    </submittedName>
</protein>
<evidence type="ECO:0000256" key="4">
    <source>
        <dbReference type="ARBA" id="ARBA00022833"/>
    </source>
</evidence>
<reference evidence="7 8" key="1">
    <citation type="journal article" date="2017" name="Mol. Plant">
        <title>The Genome of Medicinal Plant Macleaya cordata Provides New Insights into Benzylisoquinoline Alkaloids Metabolism.</title>
        <authorList>
            <person name="Liu X."/>
            <person name="Liu Y."/>
            <person name="Huang P."/>
            <person name="Ma Y."/>
            <person name="Qing Z."/>
            <person name="Tang Q."/>
            <person name="Cao H."/>
            <person name="Cheng P."/>
            <person name="Zheng Y."/>
            <person name="Yuan Z."/>
            <person name="Zhou Y."/>
            <person name="Liu J."/>
            <person name="Tang Z."/>
            <person name="Zhuo Y."/>
            <person name="Zhang Y."/>
            <person name="Yu L."/>
            <person name="Huang J."/>
            <person name="Yang P."/>
            <person name="Peng Q."/>
            <person name="Zhang J."/>
            <person name="Jiang W."/>
            <person name="Zhang Z."/>
            <person name="Lin K."/>
            <person name="Ro D.K."/>
            <person name="Chen X."/>
            <person name="Xiong X."/>
            <person name="Shang Y."/>
            <person name="Huang S."/>
            <person name="Zeng J."/>
        </authorList>
    </citation>
    <scope>NUCLEOTIDE SEQUENCE [LARGE SCALE GENOMIC DNA]</scope>
    <source>
        <strain evidence="8">cv. BLH2017</strain>
        <tissue evidence="7">Root</tissue>
    </source>
</reference>
<feature type="compositionally biased region" description="Basic and acidic residues" evidence="5">
    <location>
        <begin position="499"/>
        <end position="511"/>
    </location>
</feature>
<dbReference type="Proteomes" id="UP000195402">
    <property type="component" value="Unassembled WGS sequence"/>
</dbReference>
<dbReference type="FunCoup" id="A0A200RDE6">
    <property type="interactions" value="2244"/>
</dbReference>
<dbReference type="InterPro" id="IPR036871">
    <property type="entry name" value="PX_dom_sf"/>
</dbReference>
<comment type="caution">
    <text evidence="7">The sequence shown here is derived from an EMBL/GenBank/DDBJ whole genome shotgun (WGS) entry which is preliminary data.</text>
</comment>
<feature type="domain" description="PX" evidence="6">
    <location>
        <begin position="630"/>
        <end position="750"/>
    </location>
</feature>
<evidence type="ECO:0000256" key="3">
    <source>
        <dbReference type="ARBA" id="ARBA00022771"/>
    </source>
</evidence>
<evidence type="ECO:0000256" key="5">
    <source>
        <dbReference type="SAM" id="MobiDB-lite"/>
    </source>
</evidence>
<dbReference type="Pfam" id="PF00787">
    <property type="entry name" value="PX"/>
    <property type="match status" value="1"/>
</dbReference>
<feature type="region of interest" description="Disordered" evidence="5">
    <location>
        <begin position="492"/>
        <end position="524"/>
    </location>
</feature>
<keyword evidence="2" id="KW-0677">Repeat</keyword>
<keyword evidence="8" id="KW-1185">Reference proteome</keyword>
<dbReference type="GO" id="GO:0005768">
    <property type="term" value="C:endosome"/>
    <property type="evidence" value="ECO:0007669"/>
    <property type="project" value="UniProtKB-ARBA"/>
</dbReference>
<evidence type="ECO:0000313" key="7">
    <source>
        <dbReference type="EMBL" id="OVA20745.1"/>
    </source>
</evidence>
<feature type="region of interest" description="Disordered" evidence="5">
    <location>
        <begin position="274"/>
        <end position="302"/>
    </location>
</feature>
<dbReference type="Pfam" id="PF13901">
    <property type="entry name" value="RH_dom"/>
    <property type="match status" value="1"/>
</dbReference>
<feature type="compositionally biased region" description="Polar residues" evidence="5">
    <location>
        <begin position="583"/>
        <end position="594"/>
    </location>
</feature>
<accession>A0A200RDE6</accession>
<dbReference type="CDD" id="cd06093">
    <property type="entry name" value="PX_domain"/>
    <property type="match status" value="1"/>
</dbReference>
<dbReference type="PANTHER" id="PTHR12326:SF3">
    <property type="entry name" value="DIFFERENTIALLY EXPRESSED IN FDCP 8 HOMOLOG"/>
    <property type="match status" value="1"/>
</dbReference>